<evidence type="ECO:0000313" key="3">
    <source>
        <dbReference type="EMBL" id="QDT55101.1"/>
    </source>
</evidence>
<dbReference type="OrthoDB" id="247927at2"/>
<dbReference type="EMBL" id="CP036271">
    <property type="protein sequence ID" value="QDT55101.1"/>
    <property type="molecule type" value="Genomic_DNA"/>
</dbReference>
<keyword evidence="4" id="KW-1185">Reference proteome</keyword>
<reference evidence="3 4" key="1">
    <citation type="submission" date="2019-02" db="EMBL/GenBank/DDBJ databases">
        <title>Deep-cultivation of Planctomycetes and their phenomic and genomic characterization uncovers novel biology.</title>
        <authorList>
            <person name="Wiegand S."/>
            <person name="Jogler M."/>
            <person name="Boedeker C."/>
            <person name="Pinto D."/>
            <person name="Vollmers J."/>
            <person name="Rivas-Marin E."/>
            <person name="Kohn T."/>
            <person name="Peeters S.H."/>
            <person name="Heuer A."/>
            <person name="Rast P."/>
            <person name="Oberbeckmann S."/>
            <person name="Bunk B."/>
            <person name="Jeske O."/>
            <person name="Meyerdierks A."/>
            <person name="Storesund J.E."/>
            <person name="Kallscheuer N."/>
            <person name="Luecker S."/>
            <person name="Lage O.M."/>
            <person name="Pohl T."/>
            <person name="Merkel B.J."/>
            <person name="Hornburger P."/>
            <person name="Mueller R.-W."/>
            <person name="Bruemmer F."/>
            <person name="Labrenz M."/>
            <person name="Spormann A.M."/>
            <person name="Op den Camp H."/>
            <person name="Overmann J."/>
            <person name="Amann R."/>
            <person name="Jetten M.S.M."/>
            <person name="Mascher T."/>
            <person name="Medema M.H."/>
            <person name="Devos D.P."/>
            <person name="Kaster A.-K."/>
            <person name="Ovreas L."/>
            <person name="Rohde M."/>
            <person name="Galperin M.Y."/>
            <person name="Jogler C."/>
        </authorList>
    </citation>
    <scope>NUCLEOTIDE SEQUENCE [LARGE SCALE GENOMIC DNA]</scope>
    <source>
        <strain evidence="3 4">Pan44</strain>
    </source>
</reference>
<feature type="region of interest" description="Disordered" evidence="1">
    <location>
        <begin position="30"/>
        <end position="50"/>
    </location>
</feature>
<evidence type="ECO:0000313" key="4">
    <source>
        <dbReference type="Proteomes" id="UP000315700"/>
    </source>
</evidence>
<dbReference type="Proteomes" id="UP000315700">
    <property type="component" value="Chromosome"/>
</dbReference>
<protein>
    <submittedName>
        <fullName evidence="3">Uncharacterized protein</fullName>
    </submittedName>
</protein>
<evidence type="ECO:0000256" key="2">
    <source>
        <dbReference type="SAM" id="SignalP"/>
    </source>
</evidence>
<sequence length="414" mass="46420" precursor="true">MRFLSTCLGYCSLIVAGTLFAGEGPPFRIDADGPINARPTRAAKGSDKKDDPQWYPLIDGRFPPEGSAHAISGELIQVDHLERRFHLRVDRNDSQDRSIWDLPLDAVMLPYGSISYHGSPAALQDIPLGTHLHGEFYLRAANDQTPPPAANNNRKTPELDFRRCFRLEDDFTHHARNGRTWKVASIDPSARKLIASLERDGVAVGKPQSFDFTPGTRVYRGTGFAKLTDLAPGESVLFNLTWTTLYGPGRITEIWLDESSRELAAAHQLECHRQHIRERGLAGWVEAVDDELQIVTITFFGGIDPALFDELTLTNPEPFGWPLSKPEDRPTAPKGTIAVARESLMTYDPVNDRKGGNILEIERIPVEPGSSGVRLRVQCDMLLEGFRPRRIVRFYPATWKVVALPREEQFFGRE</sequence>
<dbReference type="KEGG" id="ccos:Pan44_31430"/>
<dbReference type="InParanoid" id="A0A517SG50"/>
<feature type="chain" id="PRO_5021886042" evidence="2">
    <location>
        <begin position="22"/>
        <end position="414"/>
    </location>
</feature>
<feature type="signal peptide" evidence="2">
    <location>
        <begin position="1"/>
        <end position="21"/>
    </location>
</feature>
<organism evidence="3 4">
    <name type="scientific">Caulifigura coniformis</name>
    <dbReference type="NCBI Taxonomy" id="2527983"/>
    <lineage>
        <taxon>Bacteria</taxon>
        <taxon>Pseudomonadati</taxon>
        <taxon>Planctomycetota</taxon>
        <taxon>Planctomycetia</taxon>
        <taxon>Planctomycetales</taxon>
        <taxon>Planctomycetaceae</taxon>
        <taxon>Caulifigura</taxon>
    </lineage>
</organism>
<dbReference type="RefSeq" id="WP_145030891.1">
    <property type="nucleotide sequence ID" value="NZ_CP036271.1"/>
</dbReference>
<keyword evidence="2" id="KW-0732">Signal</keyword>
<accession>A0A517SG50</accession>
<evidence type="ECO:0000256" key="1">
    <source>
        <dbReference type="SAM" id="MobiDB-lite"/>
    </source>
</evidence>
<gene>
    <name evidence="3" type="ORF">Pan44_31430</name>
</gene>
<name>A0A517SG50_9PLAN</name>
<proteinExistence type="predicted"/>
<dbReference type="AlphaFoldDB" id="A0A517SG50"/>